<protein>
    <recommendedName>
        <fullName evidence="8">Zn(2)-C6 fungal-type domain-containing protein</fullName>
    </recommendedName>
</protein>
<dbReference type="CDD" id="cd12148">
    <property type="entry name" value="fungal_TF_MHR"/>
    <property type="match status" value="1"/>
</dbReference>
<evidence type="ECO:0000256" key="1">
    <source>
        <dbReference type="ARBA" id="ARBA00004123"/>
    </source>
</evidence>
<dbReference type="GO" id="GO:0005634">
    <property type="term" value="C:nucleus"/>
    <property type="evidence" value="ECO:0007669"/>
    <property type="project" value="UniProtKB-SubCell"/>
</dbReference>
<dbReference type="PROSITE" id="PS00463">
    <property type="entry name" value="ZN2_CY6_FUNGAL_1"/>
    <property type="match status" value="1"/>
</dbReference>
<dbReference type="CDD" id="cd00067">
    <property type="entry name" value="GAL4"/>
    <property type="match status" value="1"/>
</dbReference>
<evidence type="ECO:0000256" key="5">
    <source>
        <dbReference type="ARBA" id="ARBA00023163"/>
    </source>
</evidence>
<feature type="region of interest" description="Disordered" evidence="7">
    <location>
        <begin position="129"/>
        <end position="158"/>
    </location>
</feature>
<keyword evidence="4" id="KW-0238">DNA-binding</keyword>
<dbReference type="Gene3D" id="4.10.240.10">
    <property type="entry name" value="Zn(2)-C6 fungal-type DNA-binding domain"/>
    <property type="match status" value="1"/>
</dbReference>
<dbReference type="SUPFAM" id="SSF57701">
    <property type="entry name" value="Zn2/Cys6 DNA-binding domain"/>
    <property type="match status" value="1"/>
</dbReference>
<dbReference type="InterPro" id="IPR007219">
    <property type="entry name" value="XnlR_reg_dom"/>
</dbReference>
<keyword evidence="6" id="KW-0539">Nucleus</keyword>
<dbReference type="GO" id="GO:0003677">
    <property type="term" value="F:DNA binding"/>
    <property type="evidence" value="ECO:0007669"/>
    <property type="project" value="UniProtKB-KW"/>
</dbReference>
<sequence length="690" mass="77252">MNPLIVKLSCDECRQRKTKCDKGSPCSACKHAGTNCTTVQRARHPRGRSGNTKKKTVLETRVAQLEDLVKQLGTQIERNNDNSAMDASKSDSDQTVPLPIPIKANAMLAKDFFAKLSYEVAGIREVLDDPSEDNGSYLSSEPSAKSGPSSDTSPTSILFGYQPHISDDELVAPVADNVRETLLNIYHDRVDCLFKATYWPAAETAIIQRYEELKKGTPCMVRPVERAIYFMAVCAMTESECEAMLSESRSNLIYRHRRAVEIALARSDFLTNPDKLALQAFVLYLMGLRVCQQYALSWSLLALAIRVGNALGLPLTEPGNPVSVGDDLKTRLWYCIGMLDSQTSIDRGTRPMMTLKDFQRKPLLVNHDAGKYAPPLKRQDLTHDMSFSHVIHEATVCSRTLMEFPPDTAGTWETWDKKLQIVSDFEIYIRQYCSRLECPSHDFQRFVQFTAEDIVLNMQLLLRRPMFPSKTSPFPPWDKFDVLKVTTEIIERTLWKATDSAFAPWAWLSKTWLKWQVLAVLLAELCTPRYGELGDRAYAVAKEGFDYCSALMVETDLATVLKPLAKLMSRVLEVRTRMLSEQHIHGGVLNVSSATGTNTLSQFNSVGNTSFSLFPTGVSDLTGLPYIDNTNGAGVYLSTDQFTQAASYMNGDLSADASWLNWNVFLGEMGDPWTIDPNPEYYNGTNTSTL</sequence>
<evidence type="ECO:0000256" key="3">
    <source>
        <dbReference type="ARBA" id="ARBA00023015"/>
    </source>
</evidence>
<dbReference type="PANTHER" id="PTHR31001:SF85">
    <property type="entry name" value="ZN(II)2CYS6 TRANSCRIPTION FACTOR (EUROFUNG)"/>
    <property type="match status" value="1"/>
</dbReference>
<dbReference type="GO" id="GO:0008270">
    <property type="term" value="F:zinc ion binding"/>
    <property type="evidence" value="ECO:0007669"/>
    <property type="project" value="InterPro"/>
</dbReference>
<dbReference type="GeneID" id="63796418"/>
<organism evidence="9 10">
    <name type="scientific">Talaromyces amestolkiae</name>
    <dbReference type="NCBI Taxonomy" id="1196081"/>
    <lineage>
        <taxon>Eukaryota</taxon>
        <taxon>Fungi</taxon>
        <taxon>Dikarya</taxon>
        <taxon>Ascomycota</taxon>
        <taxon>Pezizomycotina</taxon>
        <taxon>Eurotiomycetes</taxon>
        <taxon>Eurotiomycetidae</taxon>
        <taxon>Eurotiales</taxon>
        <taxon>Trichocomaceae</taxon>
        <taxon>Talaromyces</taxon>
        <taxon>Talaromyces sect. Talaromyces</taxon>
    </lineage>
</organism>
<evidence type="ECO:0000256" key="2">
    <source>
        <dbReference type="ARBA" id="ARBA00022723"/>
    </source>
</evidence>
<dbReference type="AlphaFoldDB" id="A0A364L5T8"/>
<comment type="caution">
    <text evidence="9">The sequence shown here is derived from an EMBL/GenBank/DDBJ whole genome shotgun (WGS) entry which is preliminary data.</text>
</comment>
<dbReference type="GO" id="GO:0000981">
    <property type="term" value="F:DNA-binding transcription factor activity, RNA polymerase II-specific"/>
    <property type="evidence" value="ECO:0007669"/>
    <property type="project" value="InterPro"/>
</dbReference>
<keyword evidence="2" id="KW-0479">Metal-binding</keyword>
<proteinExistence type="predicted"/>
<gene>
    <name evidence="9" type="ORF">BHQ10_007202</name>
</gene>
<feature type="region of interest" description="Disordered" evidence="7">
    <location>
        <begin position="75"/>
        <end position="96"/>
    </location>
</feature>
<feature type="compositionally biased region" description="Polar residues" evidence="7">
    <location>
        <begin position="75"/>
        <end position="85"/>
    </location>
</feature>
<keyword evidence="3" id="KW-0805">Transcription regulation</keyword>
<dbReference type="STRING" id="1196081.A0A364L5T8"/>
<evidence type="ECO:0000256" key="7">
    <source>
        <dbReference type="SAM" id="MobiDB-lite"/>
    </source>
</evidence>
<dbReference type="InterPro" id="IPR050613">
    <property type="entry name" value="Sec_Metabolite_Reg"/>
</dbReference>
<feature type="compositionally biased region" description="Low complexity" evidence="7">
    <location>
        <begin position="139"/>
        <end position="150"/>
    </location>
</feature>
<dbReference type="OrthoDB" id="435881at2759"/>
<dbReference type="PROSITE" id="PS50048">
    <property type="entry name" value="ZN2_CY6_FUNGAL_2"/>
    <property type="match status" value="1"/>
</dbReference>
<dbReference type="PANTHER" id="PTHR31001">
    <property type="entry name" value="UNCHARACTERIZED TRANSCRIPTIONAL REGULATORY PROTEIN"/>
    <property type="match status" value="1"/>
</dbReference>
<evidence type="ECO:0000259" key="8">
    <source>
        <dbReference type="PROSITE" id="PS50048"/>
    </source>
</evidence>
<evidence type="ECO:0000313" key="10">
    <source>
        <dbReference type="Proteomes" id="UP000249363"/>
    </source>
</evidence>
<comment type="subcellular location">
    <subcellularLocation>
        <location evidence="1">Nucleus</location>
    </subcellularLocation>
</comment>
<evidence type="ECO:0000256" key="4">
    <source>
        <dbReference type="ARBA" id="ARBA00023125"/>
    </source>
</evidence>
<keyword evidence="5" id="KW-0804">Transcription</keyword>
<dbReference type="Proteomes" id="UP000249363">
    <property type="component" value="Unassembled WGS sequence"/>
</dbReference>
<reference evidence="9 10" key="1">
    <citation type="journal article" date="2017" name="Biotechnol. Biofuels">
        <title>Differential beta-glucosidase expression as a function of carbon source availability in Talaromyces amestolkiae: a genomic and proteomic approach.</title>
        <authorList>
            <person name="de Eugenio L.I."/>
            <person name="Mendez-Liter J.A."/>
            <person name="Nieto-Dominguez M."/>
            <person name="Alonso L."/>
            <person name="Gil-Munoz J."/>
            <person name="Barriuso J."/>
            <person name="Prieto A."/>
            <person name="Martinez M.J."/>
        </authorList>
    </citation>
    <scope>NUCLEOTIDE SEQUENCE [LARGE SCALE GENOMIC DNA]</scope>
    <source>
        <strain evidence="9 10">CIB</strain>
    </source>
</reference>
<dbReference type="GO" id="GO:0006351">
    <property type="term" value="P:DNA-templated transcription"/>
    <property type="evidence" value="ECO:0007669"/>
    <property type="project" value="InterPro"/>
</dbReference>
<dbReference type="SMART" id="SM00066">
    <property type="entry name" value="GAL4"/>
    <property type="match status" value="1"/>
</dbReference>
<name>A0A364L5T8_TALAM</name>
<keyword evidence="10" id="KW-1185">Reference proteome</keyword>
<evidence type="ECO:0000256" key="6">
    <source>
        <dbReference type="ARBA" id="ARBA00023242"/>
    </source>
</evidence>
<accession>A0A364L5T8</accession>
<dbReference type="RefSeq" id="XP_040735706.1">
    <property type="nucleotide sequence ID" value="XM_040879873.1"/>
</dbReference>
<evidence type="ECO:0000313" key="9">
    <source>
        <dbReference type="EMBL" id="RAO71190.1"/>
    </source>
</evidence>
<dbReference type="Pfam" id="PF00172">
    <property type="entry name" value="Zn_clus"/>
    <property type="match status" value="1"/>
</dbReference>
<dbReference type="Pfam" id="PF04082">
    <property type="entry name" value="Fungal_trans"/>
    <property type="match status" value="1"/>
</dbReference>
<dbReference type="InterPro" id="IPR001138">
    <property type="entry name" value="Zn2Cys6_DnaBD"/>
</dbReference>
<dbReference type="InterPro" id="IPR036864">
    <property type="entry name" value="Zn2-C6_fun-type_DNA-bd_sf"/>
</dbReference>
<dbReference type="EMBL" id="MIKG01000014">
    <property type="protein sequence ID" value="RAO71190.1"/>
    <property type="molecule type" value="Genomic_DNA"/>
</dbReference>
<feature type="domain" description="Zn(2)-C6 fungal-type" evidence="8">
    <location>
        <begin position="9"/>
        <end position="38"/>
    </location>
</feature>